<sequence length="62" mass="7708">VCDFMLNILNNFSYYFVIWQIFNCKKFKIELIFNVKRTNIFVPLYYNHKAVFFLVTLYSLYF</sequence>
<evidence type="ECO:0000313" key="1">
    <source>
        <dbReference type="EMBL" id="CAH7683980.1"/>
    </source>
</evidence>
<protein>
    <submittedName>
        <fullName evidence="1">Uncharacterized protein</fullName>
    </submittedName>
</protein>
<organism evidence="1 2">
    <name type="scientific">Phakopsora pachyrhizi</name>
    <name type="common">Asian soybean rust disease fungus</name>
    <dbReference type="NCBI Taxonomy" id="170000"/>
    <lineage>
        <taxon>Eukaryota</taxon>
        <taxon>Fungi</taxon>
        <taxon>Dikarya</taxon>
        <taxon>Basidiomycota</taxon>
        <taxon>Pucciniomycotina</taxon>
        <taxon>Pucciniomycetes</taxon>
        <taxon>Pucciniales</taxon>
        <taxon>Phakopsoraceae</taxon>
        <taxon>Phakopsora</taxon>
    </lineage>
</organism>
<proteinExistence type="predicted"/>
<feature type="non-terminal residue" evidence="1">
    <location>
        <position position="1"/>
    </location>
</feature>
<reference evidence="1" key="1">
    <citation type="submission" date="2022-06" db="EMBL/GenBank/DDBJ databases">
        <authorList>
            <consortium name="SYNGENTA / RWTH Aachen University"/>
        </authorList>
    </citation>
    <scope>NUCLEOTIDE SEQUENCE</scope>
</reference>
<dbReference type="EMBL" id="CALTRL010005069">
    <property type="protein sequence ID" value="CAH7683980.1"/>
    <property type="molecule type" value="Genomic_DNA"/>
</dbReference>
<name>A0AAV0BCL6_PHAPC</name>
<accession>A0AAV0BCL6</accession>
<comment type="caution">
    <text evidence="1">The sequence shown here is derived from an EMBL/GenBank/DDBJ whole genome shotgun (WGS) entry which is preliminary data.</text>
</comment>
<evidence type="ECO:0000313" key="2">
    <source>
        <dbReference type="Proteomes" id="UP001153365"/>
    </source>
</evidence>
<keyword evidence="2" id="KW-1185">Reference proteome</keyword>
<dbReference type="Proteomes" id="UP001153365">
    <property type="component" value="Unassembled WGS sequence"/>
</dbReference>
<gene>
    <name evidence="1" type="ORF">PPACK8108_LOCUS17858</name>
</gene>
<dbReference type="AlphaFoldDB" id="A0AAV0BCL6"/>